<feature type="region of interest" description="Disordered" evidence="1">
    <location>
        <begin position="128"/>
        <end position="154"/>
    </location>
</feature>
<dbReference type="EnsemblMetazoa" id="CJA28903.1">
    <property type="protein sequence ID" value="CJA28903.1"/>
    <property type="gene ID" value="WBGene00184477"/>
</dbReference>
<evidence type="ECO:0000256" key="1">
    <source>
        <dbReference type="SAM" id="MobiDB-lite"/>
    </source>
</evidence>
<name>A0A8R1E793_CAEJA</name>
<reference evidence="3" key="2">
    <citation type="submission" date="2022-06" db="UniProtKB">
        <authorList>
            <consortium name="EnsemblMetazoa"/>
        </authorList>
    </citation>
    <scope>IDENTIFICATION</scope>
    <source>
        <strain evidence="3">DF5081</strain>
    </source>
</reference>
<evidence type="ECO:0000256" key="2">
    <source>
        <dbReference type="SAM" id="Phobius"/>
    </source>
</evidence>
<feature type="compositionally biased region" description="Basic and acidic residues" evidence="1">
    <location>
        <begin position="131"/>
        <end position="154"/>
    </location>
</feature>
<reference evidence="4" key="1">
    <citation type="submission" date="2010-08" db="EMBL/GenBank/DDBJ databases">
        <authorList>
            <consortium name="Caenorhabditis japonica Sequencing Consortium"/>
            <person name="Wilson R.K."/>
        </authorList>
    </citation>
    <scope>NUCLEOTIDE SEQUENCE [LARGE SCALE GENOMIC DNA]</scope>
    <source>
        <strain evidence="4">DF5081</strain>
    </source>
</reference>
<evidence type="ECO:0000313" key="3">
    <source>
        <dbReference type="EnsemblMetazoa" id="CJA28903.1"/>
    </source>
</evidence>
<keyword evidence="2" id="KW-0812">Transmembrane</keyword>
<organism evidence="3 4">
    <name type="scientific">Caenorhabditis japonica</name>
    <dbReference type="NCBI Taxonomy" id="281687"/>
    <lineage>
        <taxon>Eukaryota</taxon>
        <taxon>Metazoa</taxon>
        <taxon>Ecdysozoa</taxon>
        <taxon>Nematoda</taxon>
        <taxon>Chromadorea</taxon>
        <taxon>Rhabditida</taxon>
        <taxon>Rhabditina</taxon>
        <taxon>Rhabditomorpha</taxon>
        <taxon>Rhabditoidea</taxon>
        <taxon>Rhabditidae</taxon>
        <taxon>Peloderinae</taxon>
        <taxon>Caenorhabditis</taxon>
    </lineage>
</organism>
<feature type="transmembrane region" description="Helical" evidence="2">
    <location>
        <begin position="52"/>
        <end position="68"/>
    </location>
</feature>
<sequence length="154" mass="17631">MSDFATELLCGNESTTKSTFDEDSPNPIYRTTLLIISTATCSLIFGGFVARFYPLIGSFLAFATIMVFREWNRIYGGLLTPQTKASINYTTVLQNYKEYIPFYDMEWLFGGKYRPYYYGCTGPMINPNMDRTPDDPESRSPTKPRGDEKLKKDD</sequence>
<keyword evidence="2" id="KW-0472">Membrane</keyword>
<dbReference type="Proteomes" id="UP000005237">
    <property type="component" value="Unassembled WGS sequence"/>
</dbReference>
<keyword evidence="2" id="KW-1133">Transmembrane helix</keyword>
<accession>A0A8R1E793</accession>
<keyword evidence="4" id="KW-1185">Reference proteome</keyword>
<proteinExistence type="predicted"/>
<dbReference type="AlphaFoldDB" id="A0A8R1E793"/>
<feature type="transmembrane region" description="Helical" evidence="2">
    <location>
        <begin position="27"/>
        <end position="46"/>
    </location>
</feature>
<evidence type="ECO:0000313" key="4">
    <source>
        <dbReference type="Proteomes" id="UP000005237"/>
    </source>
</evidence>
<protein>
    <submittedName>
        <fullName evidence="3">Uncharacterized protein</fullName>
    </submittedName>
</protein>